<dbReference type="PIRSF" id="PIRSF017302">
    <property type="entry name" value="Gltscr2"/>
    <property type="match status" value="1"/>
</dbReference>
<comment type="caution">
    <text evidence="6">The sequence shown here is derived from an EMBL/GenBank/DDBJ whole genome shotgun (WGS) entry which is preliminary data.</text>
</comment>
<gene>
    <name evidence="6" type="ORF">CVLEPA_LOCUS839</name>
</gene>
<dbReference type="Proteomes" id="UP001642483">
    <property type="component" value="Unassembled WGS sequence"/>
</dbReference>
<dbReference type="InterPro" id="IPR011687">
    <property type="entry name" value="Nop53/GLTSCR2"/>
</dbReference>
<comment type="subcellular location">
    <subcellularLocation>
        <location evidence="5">Nucleus</location>
        <location evidence="5">Nucleolus</location>
    </subcellularLocation>
    <subcellularLocation>
        <location evidence="5">Nucleus</location>
        <location evidence="5">Nucleoplasm</location>
    </subcellularLocation>
</comment>
<evidence type="ECO:0000256" key="1">
    <source>
        <dbReference type="ARBA" id="ARBA00008838"/>
    </source>
</evidence>
<evidence type="ECO:0000256" key="3">
    <source>
        <dbReference type="ARBA" id="ARBA00022517"/>
    </source>
</evidence>
<evidence type="ECO:0000313" key="6">
    <source>
        <dbReference type="EMBL" id="CAK8671803.1"/>
    </source>
</evidence>
<keyword evidence="3 5" id="KW-0690">Ribosome biogenesis</keyword>
<comment type="function">
    <text evidence="5">May play a role in ribosome biogenesis.</text>
</comment>
<dbReference type="Pfam" id="PF07767">
    <property type="entry name" value="Nop53"/>
    <property type="match status" value="1"/>
</dbReference>
<evidence type="ECO:0000256" key="2">
    <source>
        <dbReference type="ARBA" id="ARBA00018339"/>
    </source>
</evidence>
<dbReference type="PANTHER" id="PTHR14211:SF7">
    <property type="entry name" value="RIBOSOME BIOGENESIS PROTEIN NOP53"/>
    <property type="match status" value="1"/>
</dbReference>
<dbReference type="PANTHER" id="PTHR14211">
    <property type="entry name" value="GLIOMA SUPPRESSOR CANDIDATE REGION GENE 2"/>
    <property type="match status" value="1"/>
</dbReference>
<comment type="similarity">
    <text evidence="1 5">Belongs to the NOP53 family.</text>
</comment>
<proteinExistence type="inferred from homology"/>
<name>A0ABP0EZK1_CLALP</name>
<protein>
    <recommendedName>
        <fullName evidence="2 5">Ribosome biogenesis protein NOP53</fullName>
    </recommendedName>
</protein>
<keyword evidence="7" id="KW-1185">Reference proteome</keyword>
<dbReference type="EMBL" id="CAWYQH010000001">
    <property type="protein sequence ID" value="CAK8671803.1"/>
    <property type="molecule type" value="Genomic_DNA"/>
</dbReference>
<evidence type="ECO:0000313" key="7">
    <source>
        <dbReference type="Proteomes" id="UP001642483"/>
    </source>
</evidence>
<evidence type="ECO:0000256" key="4">
    <source>
        <dbReference type="ARBA" id="ARBA00023242"/>
    </source>
</evidence>
<organism evidence="6 7">
    <name type="scientific">Clavelina lepadiformis</name>
    <name type="common">Light-bulb sea squirt</name>
    <name type="synonym">Ascidia lepadiformis</name>
    <dbReference type="NCBI Taxonomy" id="159417"/>
    <lineage>
        <taxon>Eukaryota</taxon>
        <taxon>Metazoa</taxon>
        <taxon>Chordata</taxon>
        <taxon>Tunicata</taxon>
        <taxon>Ascidiacea</taxon>
        <taxon>Aplousobranchia</taxon>
        <taxon>Clavelinidae</taxon>
        <taxon>Clavelina</taxon>
    </lineage>
</organism>
<evidence type="ECO:0000256" key="5">
    <source>
        <dbReference type="PIRNR" id="PIRNR017302"/>
    </source>
</evidence>
<reference evidence="6 7" key="1">
    <citation type="submission" date="2024-02" db="EMBL/GenBank/DDBJ databases">
        <authorList>
            <person name="Daric V."/>
            <person name="Darras S."/>
        </authorList>
    </citation>
    <scope>NUCLEOTIDE SEQUENCE [LARGE SCALE GENOMIC DNA]</scope>
</reference>
<sequence length="419" mass="48796">MALKMVIADVKKNKPVRWNKNKKKNWRKKISVSAIEDALDKKRLAERTGGPLDEKLDKELFSIEKHTSPVSNVKRKRERCLMVDKIISPNICIPKSISKSNVAKIRRQKQRREKIIELKACSKQKSNKAATSNVVTDIPLDIWSRDPVNLRNDVFHQTEIAKHTNNVIGKAQVKRPDHLLKRPYPDNVAVNVAHPGASYNPSLDAHQELLRKENKREILKIRAEEKIERAVSVDPTKIATVETASAELLEGLFDGVENKEENENSDQDEAMELIVCNAKRQKTLKTRKKEAIRKQELREKETEWADKLRENQVFSAKGILKEIRDKDEKIKHKMAMKSTRIIRPTLSATKYKEPDHDLQLSTEIKGSLRKLKPEGDILFDRYKSLQRRCIIEPRQKFKAPRRKYRVKYQEKRSFREIEL</sequence>
<keyword evidence="4 5" id="KW-0539">Nucleus</keyword>
<accession>A0ABP0EZK1</accession>